<organism evidence="8 9">
    <name type="scientific">Oceanidesulfovibrio marinus</name>
    <dbReference type="NCBI Taxonomy" id="370038"/>
    <lineage>
        <taxon>Bacteria</taxon>
        <taxon>Pseudomonadati</taxon>
        <taxon>Thermodesulfobacteriota</taxon>
        <taxon>Desulfovibrionia</taxon>
        <taxon>Desulfovibrionales</taxon>
        <taxon>Desulfovibrionaceae</taxon>
        <taxon>Oceanidesulfovibrio</taxon>
    </lineage>
</organism>
<dbReference type="Pfam" id="PF00213">
    <property type="entry name" value="OSCP"/>
    <property type="match status" value="1"/>
</dbReference>
<dbReference type="Gene3D" id="1.10.520.20">
    <property type="entry name" value="N-terminal domain of the delta subunit of the F1F0-ATP synthase"/>
    <property type="match status" value="1"/>
</dbReference>
<keyword evidence="7" id="KW-0139">CF(1)</keyword>
<dbReference type="InterPro" id="IPR000711">
    <property type="entry name" value="ATPase_OSCP/dsu"/>
</dbReference>
<dbReference type="Proteomes" id="UP000434052">
    <property type="component" value="Unassembled WGS sequence"/>
</dbReference>
<keyword evidence="7" id="KW-1003">Cell membrane</keyword>
<proteinExistence type="inferred from homology"/>
<dbReference type="EMBL" id="QMIF01000002">
    <property type="protein sequence ID" value="TVM35944.1"/>
    <property type="molecule type" value="Genomic_DNA"/>
</dbReference>
<dbReference type="PRINTS" id="PR00125">
    <property type="entry name" value="ATPASEDELTA"/>
</dbReference>
<keyword evidence="6 7" id="KW-0066">ATP synthesis</keyword>
<dbReference type="PANTHER" id="PTHR11910">
    <property type="entry name" value="ATP SYNTHASE DELTA CHAIN"/>
    <property type="match status" value="1"/>
</dbReference>
<dbReference type="SUPFAM" id="SSF47928">
    <property type="entry name" value="N-terminal domain of the delta subunit of the F1F0-ATP synthase"/>
    <property type="match status" value="1"/>
</dbReference>
<evidence type="ECO:0000256" key="3">
    <source>
        <dbReference type="ARBA" id="ARBA00022781"/>
    </source>
</evidence>
<evidence type="ECO:0000256" key="1">
    <source>
        <dbReference type="ARBA" id="ARBA00004370"/>
    </source>
</evidence>
<comment type="similarity">
    <text evidence="7">Belongs to the ATPase delta chain family.</text>
</comment>
<sequence length="183" mass="20021">MIGNVVARRYAQALFALGKQKGLEELERYGADLSAVAQAVTESPELLRVFKNPLFGVEDKKSVLVKLLDKAKVSPVASNFMKLLADKERLGLLPEIEAHYADLLDAEKGVIRGELLTAVNLDAAKQKEVKASLEKQAGKELILEFATDPEILGGVVLKVGDRVLDASIRAQLEMLKENIKRGE</sequence>
<accession>A0A6P1ZLH1</accession>
<evidence type="ECO:0000256" key="6">
    <source>
        <dbReference type="ARBA" id="ARBA00023310"/>
    </source>
</evidence>
<comment type="subcellular location">
    <subcellularLocation>
        <location evidence="7">Cell membrane</location>
        <topology evidence="7">Peripheral membrane protein</topology>
    </subcellularLocation>
    <subcellularLocation>
        <location evidence="1">Membrane</location>
    </subcellularLocation>
</comment>
<dbReference type="NCBIfam" id="NF004402">
    <property type="entry name" value="PRK05758.2-2"/>
    <property type="match status" value="1"/>
</dbReference>
<dbReference type="GO" id="GO:0005886">
    <property type="term" value="C:plasma membrane"/>
    <property type="evidence" value="ECO:0007669"/>
    <property type="project" value="UniProtKB-SubCell"/>
</dbReference>
<dbReference type="InterPro" id="IPR026015">
    <property type="entry name" value="ATP_synth_OSCP/delta_N_sf"/>
</dbReference>
<name>A0A6P1ZLH1_9BACT</name>
<dbReference type="OrthoDB" id="9802471at2"/>
<evidence type="ECO:0000256" key="2">
    <source>
        <dbReference type="ARBA" id="ARBA00022448"/>
    </source>
</evidence>
<evidence type="ECO:0000313" key="9">
    <source>
        <dbReference type="Proteomes" id="UP000434052"/>
    </source>
</evidence>
<dbReference type="GO" id="GO:0045259">
    <property type="term" value="C:proton-transporting ATP synthase complex"/>
    <property type="evidence" value="ECO:0007669"/>
    <property type="project" value="UniProtKB-KW"/>
</dbReference>
<evidence type="ECO:0000256" key="7">
    <source>
        <dbReference type="HAMAP-Rule" id="MF_01416"/>
    </source>
</evidence>
<comment type="function">
    <text evidence="7">F(1)F(0) ATP synthase produces ATP from ADP in the presence of a proton or sodium gradient. F-type ATPases consist of two structural domains, F(1) containing the extramembraneous catalytic core and F(0) containing the membrane proton channel, linked together by a central stalk and a peripheral stalk. During catalysis, ATP synthesis in the catalytic domain of F(1) is coupled via a rotary mechanism of the central stalk subunits to proton translocation.</text>
</comment>
<keyword evidence="5 7" id="KW-0472">Membrane</keyword>
<protein>
    <recommendedName>
        <fullName evidence="7">ATP synthase subunit delta</fullName>
    </recommendedName>
    <alternativeName>
        <fullName evidence="7">ATP synthase F(1) sector subunit delta</fullName>
    </alternativeName>
    <alternativeName>
        <fullName evidence="7">F-type ATPase subunit delta</fullName>
        <shortName evidence="7">F-ATPase subunit delta</shortName>
    </alternativeName>
</protein>
<comment type="caution">
    <text evidence="8">The sequence shown here is derived from an EMBL/GenBank/DDBJ whole genome shotgun (WGS) entry which is preliminary data.</text>
</comment>
<dbReference type="PROSITE" id="PS00389">
    <property type="entry name" value="ATPASE_DELTA"/>
    <property type="match status" value="1"/>
</dbReference>
<dbReference type="NCBIfam" id="TIGR01145">
    <property type="entry name" value="ATP_synt_delta"/>
    <property type="match status" value="1"/>
</dbReference>
<dbReference type="HAMAP" id="MF_01416">
    <property type="entry name" value="ATP_synth_delta_bact"/>
    <property type="match status" value="1"/>
</dbReference>
<dbReference type="RefSeq" id="WP_144234276.1">
    <property type="nucleotide sequence ID" value="NZ_QMIF01000002.1"/>
</dbReference>
<keyword evidence="2 7" id="KW-0813">Transport</keyword>
<evidence type="ECO:0000256" key="4">
    <source>
        <dbReference type="ARBA" id="ARBA00023065"/>
    </source>
</evidence>
<reference evidence="8 9" key="1">
    <citation type="submission" date="2018-06" db="EMBL/GenBank/DDBJ databases">
        <title>Complete genome of Desulfovibrio marinus P48SEP.</title>
        <authorList>
            <person name="Crispim J.S."/>
            <person name="Vidigal P.M.P."/>
            <person name="Silva L.C.F."/>
            <person name="Araujo L.C."/>
            <person name="Laguardia C.N."/>
            <person name="Dias R.S."/>
            <person name="Sousa M.P."/>
            <person name="Paula S.O."/>
            <person name="Silva C."/>
        </authorList>
    </citation>
    <scope>NUCLEOTIDE SEQUENCE [LARGE SCALE GENOMIC DNA]</scope>
    <source>
        <strain evidence="8 9">P48SEP</strain>
    </source>
</reference>
<keyword evidence="4 7" id="KW-0406">Ion transport</keyword>
<gene>
    <name evidence="7" type="primary">atpH</name>
    <name evidence="8" type="ORF">DQK91_04640</name>
</gene>
<dbReference type="InterPro" id="IPR020781">
    <property type="entry name" value="ATPase_OSCP/d_CS"/>
</dbReference>
<keyword evidence="3 7" id="KW-0375">Hydrogen ion transport</keyword>
<dbReference type="GO" id="GO:0046933">
    <property type="term" value="F:proton-transporting ATP synthase activity, rotational mechanism"/>
    <property type="evidence" value="ECO:0007669"/>
    <property type="project" value="UniProtKB-UniRule"/>
</dbReference>
<comment type="function">
    <text evidence="7">This protein is part of the stalk that links CF(0) to CF(1). It either transmits conformational changes from CF(0) to CF(1) or is implicated in proton conduction.</text>
</comment>
<evidence type="ECO:0000256" key="5">
    <source>
        <dbReference type="ARBA" id="ARBA00023136"/>
    </source>
</evidence>
<evidence type="ECO:0000313" key="8">
    <source>
        <dbReference type="EMBL" id="TVM35944.1"/>
    </source>
</evidence>
<dbReference type="AlphaFoldDB" id="A0A6P1ZLH1"/>